<keyword evidence="3" id="KW-0812">Transmembrane</keyword>
<dbReference type="Pfam" id="PF00990">
    <property type="entry name" value="GGDEF"/>
    <property type="match status" value="1"/>
</dbReference>
<dbReference type="EC" id="2.7.7.65" evidence="1"/>
<evidence type="ECO:0000313" key="6">
    <source>
        <dbReference type="EMBL" id="MBB1162920.1"/>
    </source>
</evidence>
<feature type="domain" description="GGDEF" evidence="5">
    <location>
        <begin position="507"/>
        <end position="645"/>
    </location>
</feature>
<dbReference type="Proteomes" id="UP000586093">
    <property type="component" value="Unassembled WGS sequence"/>
</dbReference>
<dbReference type="SUPFAM" id="SSF55073">
    <property type="entry name" value="Nucleotide cyclase"/>
    <property type="match status" value="1"/>
</dbReference>
<dbReference type="FunFam" id="3.30.70.270:FF:000001">
    <property type="entry name" value="Diguanylate cyclase domain protein"/>
    <property type="match status" value="1"/>
</dbReference>
<dbReference type="NCBIfam" id="TIGR00254">
    <property type="entry name" value="GGDEF"/>
    <property type="match status" value="1"/>
</dbReference>
<proteinExistence type="predicted"/>
<evidence type="ECO:0000313" key="7">
    <source>
        <dbReference type="Proteomes" id="UP000586093"/>
    </source>
</evidence>
<dbReference type="PROSITE" id="PS50887">
    <property type="entry name" value="GGDEF"/>
    <property type="match status" value="1"/>
</dbReference>
<dbReference type="SMART" id="SM00086">
    <property type="entry name" value="PAC"/>
    <property type="match status" value="1"/>
</dbReference>
<evidence type="ECO:0000256" key="3">
    <source>
        <dbReference type="SAM" id="Phobius"/>
    </source>
</evidence>
<dbReference type="GO" id="GO:0005886">
    <property type="term" value="C:plasma membrane"/>
    <property type="evidence" value="ECO:0007669"/>
    <property type="project" value="TreeGrafter"/>
</dbReference>
<evidence type="ECO:0000259" key="4">
    <source>
        <dbReference type="PROSITE" id="PS50113"/>
    </source>
</evidence>
<dbReference type="InterPro" id="IPR000160">
    <property type="entry name" value="GGDEF_dom"/>
</dbReference>
<dbReference type="SMART" id="SM00267">
    <property type="entry name" value="GGDEF"/>
    <property type="match status" value="1"/>
</dbReference>
<dbReference type="AlphaFoldDB" id="A0A839HTK6"/>
<feature type="transmembrane region" description="Helical" evidence="3">
    <location>
        <begin position="22"/>
        <end position="44"/>
    </location>
</feature>
<reference evidence="6 7" key="1">
    <citation type="submission" date="2020-08" db="EMBL/GenBank/DDBJ databases">
        <title>Aquariorum lacteus gen. nov., sp. nov., a new member of the family Comamonadaceae, isolated from freshwater aquarium.</title>
        <authorList>
            <person name="Chun S.-J."/>
        </authorList>
    </citation>
    <scope>NUCLEOTIDE SEQUENCE [LARGE SCALE GENOMIC DNA]</scope>
    <source>
        <strain evidence="6 7">SJAQ100</strain>
    </source>
</reference>
<dbReference type="Gene3D" id="3.30.70.270">
    <property type="match status" value="1"/>
</dbReference>
<keyword evidence="7" id="KW-1185">Reference proteome</keyword>
<evidence type="ECO:0000256" key="1">
    <source>
        <dbReference type="ARBA" id="ARBA00012528"/>
    </source>
</evidence>
<sequence length="656" mass="70781">MSPPADSPGLLRLRRAAPLRAARGYVIGVALILVMMTALVLGLSRQHELERAKRMLLLGTELASRHVGVLLRQADSITAALAQEAERGAVPWRDDATLMDMALRLSVDAPQVLELRLVDAAGATVVHTLGGRQAEAAAQRADEAFRFHRASQTTATRLSPPRRSAASGRWVMPLSRRLSAPDGRFLGLVIADLDLAALGAVFDSARLGDGAAVGLVEQGGRLLLRQPFRPDVLGMVMDSRSFGLADLPVEGRSFEARSPVDGVHRLYNAVPLPAHHLVVIAGVDPQEVLAPWRRSALIHGSIVFLLVALLLALGQRLLGAITMQARIGGELQAANRRLRDMKLALDAHAEVLITDVGGRIVDVNDRFCHSTRAERAELIGLDHRVLRSGHHPPAFYRQLWRTIASGRVWSGEMMMRAFDGISYWMDTTIVPFLGPDGRPQQFIAIRYNISARKEAESALARTMQALAHSNHRLKTLVAHDALTGLASRREFDRALARELRRALRSHQPLALVLVDLDHFKRYNDHYGHPAGDSCLQAVARSLRASIQREGDLAARYGGEEFALLLPATDAAGATRVAERLLAEVEALALPHAASPAGIVTLSLGLAALQPTVASPDAAARLLQAADDALYQAKRAGRSRLVVGAAPALQAAAESGS</sequence>
<dbReference type="GO" id="GO:0006355">
    <property type="term" value="P:regulation of DNA-templated transcription"/>
    <property type="evidence" value="ECO:0007669"/>
    <property type="project" value="InterPro"/>
</dbReference>
<gene>
    <name evidence="6" type="ORF">H4F90_13125</name>
</gene>
<evidence type="ECO:0000259" key="5">
    <source>
        <dbReference type="PROSITE" id="PS50887"/>
    </source>
</evidence>
<dbReference type="CDD" id="cd01949">
    <property type="entry name" value="GGDEF"/>
    <property type="match status" value="1"/>
</dbReference>
<dbReference type="CDD" id="cd18773">
    <property type="entry name" value="PDC1_HK_sensor"/>
    <property type="match status" value="1"/>
</dbReference>
<dbReference type="PROSITE" id="PS50113">
    <property type="entry name" value="PAC"/>
    <property type="match status" value="1"/>
</dbReference>
<dbReference type="InterPro" id="IPR029787">
    <property type="entry name" value="Nucleotide_cyclase"/>
</dbReference>
<keyword evidence="3" id="KW-0472">Membrane</keyword>
<dbReference type="PANTHER" id="PTHR45138">
    <property type="entry name" value="REGULATORY COMPONENTS OF SENSORY TRANSDUCTION SYSTEM"/>
    <property type="match status" value="1"/>
</dbReference>
<dbReference type="SUPFAM" id="SSF55785">
    <property type="entry name" value="PYP-like sensor domain (PAS domain)"/>
    <property type="match status" value="1"/>
</dbReference>
<dbReference type="GO" id="GO:0043709">
    <property type="term" value="P:cell adhesion involved in single-species biofilm formation"/>
    <property type="evidence" value="ECO:0007669"/>
    <property type="project" value="TreeGrafter"/>
</dbReference>
<dbReference type="InterPro" id="IPR043128">
    <property type="entry name" value="Rev_trsase/Diguanyl_cyclase"/>
</dbReference>
<keyword evidence="3" id="KW-1133">Transmembrane helix</keyword>
<comment type="caution">
    <text evidence="6">The sequence shown here is derived from an EMBL/GenBank/DDBJ whole genome shotgun (WGS) entry which is preliminary data.</text>
</comment>
<dbReference type="PANTHER" id="PTHR45138:SF9">
    <property type="entry name" value="DIGUANYLATE CYCLASE DGCM-RELATED"/>
    <property type="match status" value="1"/>
</dbReference>
<dbReference type="CDD" id="cd12915">
    <property type="entry name" value="PDC2_DGC_like"/>
    <property type="match status" value="1"/>
</dbReference>
<organism evidence="6 7">
    <name type="scientific">Aquariibacter albus</name>
    <dbReference type="NCBI Taxonomy" id="2759899"/>
    <lineage>
        <taxon>Bacteria</taxon>
        <taxon>Pseudomonadati</taxon>
        <taxon>Pseudomonadota</taxon>
        <taxon>Betaproteobacteria</taxon>
        <taxon>Burkholderiales</taxon>
        <taxon>Sphaerotilaceae</taxon>
        <taxon>Aquariibacter</taxon>
    </lineage>
</organism>
<accession>A0A839HTK6</accession>
<dbReference type="Pfam" id="PF00989">
    <property type="entry name" value="PAS"/>
    <property type="match status" value="1"/>
</dbReference>
<dbReference type="InterPro" id="IPR001610">
    <property type="entry name" value="PAC"/>
</dbReference>
<dbReference type="Pfam" id="PF22588">
    <property type="entry name" value="dCache_1_like"/>
    <property type="match status" value="1"/>
</dbReference>
<dbReference type="InterPro" id="IPR000700">
    <property type="entry name" value="PAS-assoc_C"/>
</dbReference>
<feature type="domain" description="PAC" evidence="4">
    <location>
        <begin position="409"/>
        <end position="461"/>
    </location>
</feature>
<name>A0A839HTK6_9BURK</name>
<dbReference type="InterPro" id="IPR000014">
    <property type="entry name" value="PAS"/>
</dbReference>
<dbReference type="EMBL" id="JACIVI010000005">
    <property type="protein sequence ID" value="MBB1162920.1"/>
    <property type="molecule type" value="Genomic_DNA"/>
</dbReference>
<dbReference type="CDD" id="cd00130">
    <property type="entry name" value="PAS"/>
    <property type="match status" value="1"/>
</dbReference>
<dbReference type="GO" id="GO:0052621">
    <property type="term" value="F:diguanylate cyclase activity"/>
    <property type="evidence" value="ECO:0007669"/>
    <property type="project" value="UniProtKB-EC"/>
</dbReference>
<feature type="transmembrane region" description="Helical" evidence="3">
    <location>
        <begin position="296"/>
        <end position="314"/>
    </location>
</feature>
<dbReference type="NCBIfam" id="TIGR00229">
    <property type="entry name" value="sensory_box"/>
    <property type="match status" value="1"/>
</dbReference>
<dbReference type="InterPro" id="IPR050469">
    <property type="entry name" value="Diguanylate_Cyclase"/>
</dbReference>
<dbReference type="InterPro" id="IPR054327">
    <property type="entry name" value="His-kinase-like_sensor"/>
</dbReference>
<protein>
    <recommendedName>
        <fullName evidence="1">diguanylate cyclase</fullName>
        <ecNumber evidence="1">2.7.7.65</ecNumber>
    </recommendedName>
</protein>
<comment type="catalytic activity">
    <reaction evidence="2">
        <text>2 GTP = 3',3'-c-di-GMP + 2 diphosphate</text>
        <dbReference type="Rhea" id="RHEA:24898"/>
        <dbReference type="ChEBI" id="CHEBI:33019"/>
        <dbReference type="ChEBI" id="CHEBI:37565"/>
        <dbReference type="ChEBI" id="CHEBI:58805"/>
        <dbReference type="EC" id="2.7.7.65"/>
    </reaction>
</comment>
<dbReference type="InterPro" id="IPR035965">
    <property type="entry name" value="PAS-like_dom_sf"/>
</dbReference>
<dbReference type="Gene3D" id="3.30.450.20">
    <property type="entry name" value="PAS domain"/>
    <property type="match status" value="3"/>
</dbReference>
<evidence type="ECO:0000256" key="2">
    <source>
        <dbReference type="ARBA" id="ARBA00034247"/>
    </source>
</evidence>
<dbReference type="GO" id="GO:1902201">
    <property type="term" value="P:negative regulation of bacterial-type flagellum-dependent cell motility"/>
    <property type="evidence" value="ECO:0007669"/>
    <property type="project" value="TreeGrafter"/>
</dbReference>
<dbReference type="InterPro" id="IPR013767">
    <property type="entry name" value="PAS_fold"/>
</dbReference>